<dbReference type="PANTHER" id="PTHR30614:SF42">
    <property type="entry name" value="GLUTAMATE_ASPARTATE IMPORT PERMEASE PROTEIN GLTJ"/>
    <property type="match status" value="1"/>
</dbReference>
<keyword evidence="7 8" id="KW-0472">Membrane</keyword>
<protein>
    <submittedName>
        <fullName evidence="10">Glutamate/aspartate transport system permease protein</fullName>
    </submittedName>
</protein>
<evidence type="ECO:0000256" key="5">
    <source>
        <dbReference type="ARBA" id="ARBA00022692"/>
    </source>
</evidence>
<feature type="transmembrane region" description="Helical" evidence="8">
    <location>
        <begin position="65"/>
        <end position="86"/>
    </location>
</feature>
<dbReference type="InterPro" id="IPR010065">
    <property type="entry name" value="AA_ABC_transptr_permease_3TM"/>
</dbReference>
<evidence type="ECO:0000313" key="11">
    <source>
        <dbReference type="Proteomes" id="UP001262410"/>
    </source>
</evidence>
<evidence type="ECO:0000313" key="10">
    <source>
        <dbReference type="EMBL" id="MDR6287707.1"/>
    </source>
</evidence>
<feature type="domain" description="ABC transmembrane type-1" evidence="9">
    <location>
        <begin position="29"/>
        <end position="227"/>
    </location>
</feature>
<evidence type="ECO:0000256" key="4">
    <source>
        <dbReference type="ARBA" id="ARBA00022475"/>
    </source>
</evidence>
<dbReference type="InterPro" id="IPR035906">
    <property type="entry name" value="MetI-like_sf"/>
</dbReference>
<reference evidence="10 11" key="1">
    <citation type="submission" date="2023-07" db="EMBL/GenBank/DDBJ databases">
        <title>Sorghum-associated microbial communities from plants grown in Nebraska, USA.</title>
        <authorList>
            <person name="Schachtman D."/>
        </authorList>
    </citation>
    <scope>NUCLEOTIDE SEQUENCE [LARGE SCALE GENOMIC DNA]</scope>
    <source>
        <strain evidence="10 11">584</strain>
    </source>
</reference>
<comment type="similarity">
    <text evidence="2">Belongs to the binding-protein-dependent transport system permease family. HisMQ subfamily.</text>
</comment>
<feature type="transmembrane region" description="Helical" evidence="8">
    <location>
        <begin position="106"/>
        <end position="124"/>
    </location>
</feature>
<dbReference type="InterPro" id="IPR043429">
    <property type="entry name" value="ArtM/GltK/GlnP/TcyL/YhdX-like"/>
</dbReference>
<evidence type="ECO:0000256" key="6">
    <source>
        <dbReference type="ARBA" id="ARBA00022989"/>
    </source>
</evidence>
<feature type="transmembrane region" description="Helical" evidence="8">
    <location>
        <begin position="205"/>
        <end position="227"/>
    </location>
</feature>
<dbReference type="Gene3D" id="1.10.3720.10">
    <property type="entry name" value="MetI-like"/>
    <property type="match status" value="1"/>
</dbReference>
<evidence type="ECO:0000256" key="3">
    <source>
        <dbReference type="ARBA" id="ARBA00022448"/>
    </source>
</evidence>
<comment type="subcellular location">
    <subcellularLocation>
        <location evidence="1">Cell inner membrane</location>
        <topology evidence="1">Multi-pass membrane protein</topology>
    </subcellularLocation>
    <subcellularLocation>
        <location evidence="8">Cell membrane</location>
        <topology evidence="8">Multi-pass membrane protein</topology>
    </subcellularLocation>
</comment>
<evidence type="ECO:0000256" key="7">
    <source>
        <dbReference type="ARBA" id="ARBA00023136"/>
    </source>
</evidence>
<organism evidence="10 11">
    <name type="scientific">Inquilinus ginsengisoli</name>
    <dbReference type="NCBI Taxonomy" id="363840"/>
    <lineage>
        <taxon>Bacteria</taxon>
        <taxon>Pseudomonadati</taxon>
        <taxon>Pseudomonadota</taxon>
        <taxon>Alphaproteobacteria</taxon>
        <taxon>Rhodospirillales</taxon>
        <taxon>Rhodospirillaceae</taxon>
        <taxon>Inquilinus</taxon>
    </lineage>
</organism>
<accession>A0ABU1JGG2</accession>
<keyword evidence="4" id="KW-1003">Cell membrane</keyword>
<comment type="caution">
    <text evidence="10">The sequence shown here is derived from an EMBL/GenBank/DDBJ whole genome shotgun (WGS) entry which is preliminary data.</text>
</comment>
<evidence type="ECO:0000256" key="8">
    <source>
        <dbReference type="RuleBase" id="RU363032"/>
    </source>
</evidence>
<keyword evidence="5 8" id="KW-0812">Transmembrane</keyword>
<feature type="transmembrane region" description="Helical" evidence="8">
    <location>
        <begin position="29"/>
        <end position="53"/>
    </location>
</feature>
<keyword evidence="11" id="KW-1185">Reference proteome</keyword>
<keyword evidence="6 8" id="KW-1133">Transmembrane helix</keyword>
<dbReference type="Pfam" id="PF00528">
    <property type="entry name" value="BPD_transp_1"/>
    <property type="match status" value="1"/>
</dbReference>
<sequence>MAYHWNWGILWELSPDGQGTYFDMLLAGLAWTVITAIGAWAIAVILGSVVGVLRSLPSRWLPRLGTAYVEIFRNVPLLVQLFLWFFVLPELLPRSWGLWLKQLPDAPLWTAIFGIGFYMSARVAEQVRAGIAALPPGQRMAGTALGLTLPQTYRYVLLPMAYRIILPPLTSEFLNTIKNTSVALTIGLIELTAQARAMQEFSFQVFEAFSVATLLYLLVNAVVVFAMRWLEGRVAVPGYIVSAR</sequence>
<dbReference type="Proteomes" id="UP001262410">
    <property type="component" value="Unassembled WGS sequence"/>
</dbReference>
<dbReference type="InterPro" id="IPR000515">
    <property type="entry name" value="MetI-like"/>
</dbReference>
<evidence type="ECO:0000256" key="2">
    <source>
        <dbReference type="ARBA" id="ARBA00010072"/>
    </source>
</evidence>
<evidence type="ECO:0000259" key="9">
    <source>
        <dbReference type="PROSITE" id="PS50928"/>
    </source>
</evidence>
<dbReference type="CDD" id="cd06261">
    <property type="entry name" value="TM_PBP2"/>
    <property type="match status" value="1"/>
</dbReference>
<proteinExistence type="inferred from homology"/>
<dbReference type="PANTHER" id="PTHR30614">
    <property type="entry name" value="MEMBRANE COMPONENT OF AMINO ACID ABC TRANSPORTER"/>
    <property type="match status" value="1"/>
</dbReference>
<gene>
    <name evidence="10" type="ORF">E9232_000206</name>
</gene>
<dbReference type="PROSITE" id="PS50928">
    <property type="entry name" value="ABC_TM1"/>
    <property type="match status" value="1"/>
</dbReference>
<dbReference type="EMBL" id="JAVDPW010000001">
    <property type="protein sequence ID" value="MDR6287707.1"/>
    <property type="molecule type" value="Genomic_DNA"/>
</dbReference>
<name>A0ABU1JGG2_9PROT</name>
<evidence type="ECO:0000256" key="1">
    <source>
        <dbReference type="ARBA" id="ARBA00004429"/>
    </source>
</evidence>
<keyword evidence="3 8" id="KW-0813">Transport</keyword>
<dbReference type="RefSeq" id="WP_309791594.1">
    <property type="nucleotide sequence ID" value="NZ_JAVDPW010000001.1"/>
</dbReference>
<dbReference type="NCBIfam" id="TIGR01726">
    <property type="entry name" value="HEQRo_perm_3TM"/>
    <property type="match status" value="1"/>
</dbReference>
<dbReference type="SUPFAM" id="SSF161098">
    <property type="entry name" value="MetI-like"/>
    <property type="match status" value="1"/>
</dbReference>